<dbReference type="EMBL" id="ADMC01000026">
    <property type="protein sequence ID" value="EHP46102.1"/>
    <property type="molecule type" value="Genomic_DNA"/>
</dbReference>
<protein>
    <recommendedName>
        <fullName evidence="1">Glycosyltransferase 2-like domain-containing protein</fullName>
    </recommendedName>
</protein>
<dbReference type="RefSeq" id="WP_009137615.1">
    <property type="nucleotide sequence ID" value="NZ_JH594597.1"/>
</dbReference>
<dbReference type="STRING" id="742817.HMPREF9449_02469"/>
<sequence length="409" mass="46976">MKIFDRYFEKNPLKFFPDFPDRLALIIVIPVFDDPDIFRTLNSLLNCRVDDKVGIILVVNHAEHCEEELKKRNSRLYEELKDFFKNSPVRGIYGNVFPAFDLPSKQAGVGMARKIGMDAAAWYFWQIGNEKGGIASLDADTLVDVDYCRELIACFAKTNYAGITIAYEHVFPDAAEERTGIMKYELYLRYYRLALLYIGHPYAYSCLGSAFAVRAEDYVAQGGMNKKQAGEDFYFIQKLIATGRFAHLNRVKVYPAGRISERTPFGTGQVVLQIVKQGGIYDTYHVGAFEVLKPFFRDIPLLYKADAAQIKKYRERQEICLQHFLEANDFVGMVVELNANCAAPKLFLKRFFDKFNAFRVLKYLNYVHPFYFQKQAVEIAAGGLLEKMTAEPISRDLPDLLTAYRKRDI</sequence>
<reference evidence="2 3" key="1">
    <citation type="submission" date="2012-01" db="EMBL/GenBank/DDBJ databases">
        <title>The Genome Sequence of Odoribacter laneus YIT 12061.</title>
        <authorList>
            <consortium name="The Broad Institute Genome Sequencing Platform"/>
            <person name="Earl A."/>
            <person name="Ward D."/>
            <person name="Feldgarden M."/>
            <person name="Gevers D."/>
            <person name="Morotomi M."/>
            <person name="Young S.K."/>
            <person name="Zeng Q."/>
            <person name="Gargeya S."/>
            <person name="Fitzgerald M."/>
            <person name="Haas B."/>
            <person name="Abouelleil A."/>
            <person name="Alvarado L."/>
            <person name="Arachchi H.M."/>
            <person name="Berlin A."/>
            <person name="Chapman S.B."/>
            <person name="Gearin G."/>
            <person name="Goldberg J."/>
            <person name="Griggs A."/>
            <person name="Gujja S."/>
            <person name="Hansen M."/>
            <person name="Heiman D."/>
            <person name="Howarth C."/>
            <person name="Larimer J."/>
            <person name="Lui A."/>
            <person name="MacDonald P.J.P."/>
            <person name="McCowen C."/>
            <person name="Montmayeur A."/>
            <person name="Murphy C."/>
            <person name="Neiman D."/>
            <person name="Pearson M."/>
            <person name="Priest M."/>
            <person name="Roberts A."/>
            <person name="Saif S."/>
            <person name="Shea T."/>
            <person name="Sisk P."/>
            <person name="Stolte C."/>
            <person name="Sykes S."/>
            <person name="Wortman J."/>
            <person name="Nusbaum C."/>
            <person name="Birren B."/>
        </authorList>
    </citation>
    <scope>NUCLEOTIDE SEQUENCE [LARGE SCALE GENOMIC DNA]</scope>
    <source>
        <strain evidence="2 3">YIT 12061</strain>
    </source>
</reference>
<comment type="caution">
    <text evidence="2">The sequence shown here is derived from an EMBL/GenBank/DDBJ whole genome shotgun (WGS) entry which is preliminary data.</text>
</comment>
<proteinExistence type="predicted"/>
<evidence type="ECO:0000313" key="2">
    <source>
        <dbReference type="EMBL" id="EHP46102.1"/>
    </source>
</evidence>
<name>H1DJN3_9BACT</name>
<dbReference type="Pfam" id="PF13632">
    <property type="entry name" value="Glyco_trans_2_3"/>
    <property type="match status" value="1"/>
</dbReference>
<dbReference type="Proteomes" id="UP000004892">
    <property type="component" value="Unassembled WGS sequence"/>
</dbReference>
<dbReference type="GeneID" id="98070672"/>
<evidence type="ECO:0000259" key="1">
    <source>
        <dbReference type="Pfam" id="PF13632"/>
    </source>
</evidence>
<keyword evidence="3" id="KW-1185">Reference proteome</keyword>
<dbReference type="AlphaFoldDB" id="H1DJN3"/>
<dbReference type="eggNOG" id="COG1215">
    <property type="taxonomic scope" value="Bacteria"/>
</dbReference>
<dbReference type="HOGENOM" id="CLU_048229_0_0_10"/>
<dbReference type="SUPFAM" id="SSF53448">
    <property type="entry name" value="Nucleotide-diphospho-sugar transferases"/>
    <property type="match status" value="1"/>
</dbReference>
<dbReference type="Gene3D" id="3.90.550.10">
    <property type="entry name" value="Spore Coat Polysaccharide Biosynthesis Protein SpsA, Chain A"/>
    <property type="match status" value="1"/>
</dbReference>
<evidence type="ECO:0000313" key="3">
    <source>
        <dbReference type="Proteomes" id="UP000004892"/>
    </source>
</evidence>
<organism evidence="2 3">
    <name type="scientific">Odoribacter laneus YIT 12061</name>
    <dbReference type="NCBI Taxonomy" id="742817"/>
    <lineage>
        <taxon>Bacteria</taxon>
        <taxon>Pseudomonadati</taxon>
        <taxon>Bacteroidota</taxon>
        <taxon>Bacteroidia</taxon>
        <taxon>Bacteroidales</taxon>
        <taxon>Odoribacteraceae</taxon>
        <taxon>Odoribacter</taxon>
    </lineage>
</organism>
<dbReference type="CDD" id="cd00761">
    <property type="entry name" value="Glyco_tranf_GTA_type"/>
    <property type="match status" value="1"/>
</dbReference>
<dbReference type="PATRIC" id="fig|742817.3.peg.2641"/>
<dbReference type="InterPro" id="IPR001173">
    <property type="entry name" value="Glyco_trans_2-like"/>
</dbReference>
<feature type="domain" description="Glycosyltransferase 2-like" evidence="1">
    <location>
        <begin position="134"/>
        <end position="266"/>
    </location>
</feature>
<accession>H1DJN3</accession>
<gene>
    <name evidence="2" type="ORF">HMPREF9449_02469</name>
</gene>
<dbReference type="InterPro" id="IPR029044">
    <property type="entry name" value="Nucleotide-diphossugar_trans"/>
</dbReference>